<feature type="compositionally biased region" description="Basic and acidic residues" evidence="1">
    <location>
        <begin position="150"/>
        <end position="172"/>
    </location>
</feature>
<evidence type="ECO:0000313" key="3">
    <source>
        <dbReference type="Proteomes" id="UP001432027"/>
    </source>
</evidence>
<comment type="caution">
    <text evidence="2">The sequence shown here is derived from an EMBL/GenBank/DDBJ whole genome shotgun (WGS) entry which is preliminary data.</text>
</comment>
<evidence type="ECO:0000313" key="2">
    <source>
        <dbReference type="EMBL" id="GMS82627.1"/>
    </source>
</evidence>
<name>A0AAV5SIX6_9BILA</name>
<gene>
    <name evidence="2" type="ORF">PENTCL1PPCAC_4802</name>
</gene>
<reference evidence="2" key="1">
    <citation type="submission" date="2023-10" db="EMBL/GenBank/DDBJ databases">
        <title>Genome assembly of Pristionchus species.</title>
        <authorList>
            <person name="Yoshida K."/>
            <person name="Sommer R.J."/>
        </authorList>
    </citation>
    <scope>NUCLEOTIDE SEQUENCE</scope>
    <source>
        <strain evidence="2">RS0144</strain>
    </source>
</reference>
<evidence type="ECO:0000256" key="1">
    <source>
        <dbReference type="SAM" id="MobiDB-lite"/>
    </source>
</evidence>
<protein>
    <submittedName>
        <fullName evidence="2">Uncharacterized protein</fullName>
    </submittedName>
</protein>
<accession>A0AAV5SIX6</accession>
<dbReference type="Proteomes" id="UP001432027">
    <property type="component" value="Unassembled WGS sequence"/>
</dbReference>
<feature type="compositionally biased region" description="Basic and acidic residues" evidence="1">
    <location>
        <begin position="131"/>
        <end position="143"/>
    </location>
</feature>
<dbReference type="AlphaFoldDB" id="A0AAV5SIX6"/>
<proteinExistence type="predicted"/>
<organism evidence="2 3">
    <name type="scientific">Pristionchus entomophagus</name>
    <dbReference type="NCBI Taxonomy" id="358040"/>
    <lineage>
        <taxon>Eukaryota</taxon>
        <taxon>Metazoa</taxon>
        <taxon>Ecdysozoa</taxon>
        <taxon>Nematoda</taxon>
        <taxon>Chromadorea</taxon>
        <taxon>Rhabditida</taxon>
        <taxon>Rhabditina</taxon>
        <taxon>Diplogasteromorpha</taxon>
        <taxon>Diplogasteroidea</taxon>
        <taxon>Neodiplogasteridae</taxon>
        <taxon>Pristionchus</taxon>
    </lineage>
</organism>
<feature type="compositionally biased region" description="Polar residues" evidence="1">
    <location>
        <begin position="119"/>
        <end position="129"/>
    </location>
</feature>
<dbReference type="EMBL" id="BTSX01000002">
    <property type="protein sequence ID" value="GMS82627.1"/>
    <property type="molecule type" value="Genomic_DNA"/>
</dbReference>
<sequence>MLSEALEGHFNEVVIPQWERAICRQALALDVRSESSMAALLHLLHVIWQSEYGAFPVAKRVAIGVMADMMQLNAPDHWAVEHFIKWKVLPHLAASGCTNGLAMLICRSMCKMLQATSGVTKTPFDSSSRGQKKERGEGTKEQMPHPAAGDQEKKEDEKKKKEEPKKEKKMEKEEDEGWQDLHYVVVPSNRRTCSCTIG</sequence>
<keyword evidence="3" id="KW-1185">Reference proteome</keyword>
<feature type="region of interest" description="Disordered" evidence="1">
    <location>
        <begin position="119"/>
        <end position="180"/>
    </location>
</feature>